<dbReference type="Proteomes" id="UP000001933">
    <property type="component" value="Chromosome"/>
</dbReference>
<gene>
    <name evidence="1" type="ORF">SYN_01928</name>
</gene>
<evidence type="ECO:0000313" key="2">
    <source>
        <dbReference type="Proteomes" id="UP000001933"/>
    </source>
</evidence>
<dbReference type="HOGENOM" id="CLU_2604749_0_0_7"/>
<name>Q2LUC5_SYNAS</name>
<dbReference type="AlphaFoldDB" id="Q2LUC5"/>
<proteinExistence type="predicted"/>
<organism evidence="1 2">
    <name type="scientific">Syntrophus aciditrophicus (strain SB)</name>
    <dbReference type="NCBI Taxonomy" id="56780"/>
    <lineage>
        <taxon>Bacteria</taxon>
        <taxon>Pseudomonadati</taxon>
        <taxon>Thermodesulfobacteriota</taxon>
        <taxon>Syntrophia</taxon>
        <taxon>Syntrophales</taxon>
        <taxon>Syntrophaceae</taxon>
        <taxon>Syntrophus</taxon>
    </lineage>
</organism>
<dbReference type="STRING" id="56780.SYN_01928"/>
<sequence length="79" mass="8603">MAFGRFWGGKSVPERRNSGMTGKFMINWKSCLSLSGEAIAVALAGRRAGRAKSSYLACQAYFNVGLMRDKLKTAIVQAL</sequence>
<accession>Q2LUC5</accession>
<keyword evidence="2" id="KW-1185">Reference proteome</keyword>
<dbReference type="InParanoid" id="Q2LUC5"/>
<protein>
    <submittedName>
        <fullName evidence="1">Hypothetical cytosolic protein</fullName>
    </submittedName>
</protein>
<dbReference type="EMBL" id="CP000252">
    <property type="protein sequence ID" value="ABC77685.1"/>
    <property type="molecule type" value="Genomic_DNA"/>
</dbReference>
<dbReference type="KEGG" id="sat:SYN_01928"/>
<reference evidence="1 2" key="1">
    <citation type="journal article" date="2007" name="Proc. Natl. Acad. Sci. U.S.A.">
        <title>The genome of Syntrophus aciditrophicus: life at the thermodynamic limit of microbial growth.</title>
        <authorList>
            <person name="McInerney M.J."/>
            <person name="Rohlin L."/>
            <person name="Mouttaki H."/>
            <person name="Kim U."/>
            <person name="Krupp R.S."/>
            <person name="Rios-Hernandez L."/>
            <person name="Sieber J."/>
            <person name="Struchtemeyer C.G."/>
            <person name="Bhattacharyya A."/>
            <person name="Campbell J.W."/>
            <person name="Gunsalus R.P."/>
        </authorList>
    </citation>
    <scope>NUCLEOTIDE SEQUENCE [LARGE SCALE GENOMIC DNA]</scope>
    <source>
        <strain evidence="1 2">SB</strain>
    </source>
</reference>
<evidence type="ECO:0000313" key="1">
    <source>
        <dbReference type="EMBL" id="ABC77685.1"/>
    </source>
</evidence>